<name>A0ABX6N521_9BURK</name>
<dbReference type="Pfam" id="PF17775">
    <property type="entry name" value="YchJ_M-like"/>
    <property type="match status" value="1"/>
</dbReference>
<evidence type="ECO:0000313" key="3">
    <source>
        <dbReference type="EMBL" id="QJR29487.1"/>
    </source>
</evidence>
<dbReference type="InterPro" id="IPR023006">
    <property type="entry name" value="YchJ-like"/>
</dbReference>
<comment type="similarity">
    <text evidence="1">Belongs to the UPF0225 family.</text>
</comment>
<dbReference type="HAMAP" id="MF_00612">
    <property type="entry name" value="UPF0225"/>
    <property type="match status" value="1"/>
</dbReference>
<feature type="domain" description="YchJ-like middle NTF2-like" evidence="2">
    <location>
        <begin position="33"/>
        <end position="128"/>
    </location>
</feature>
<organism evidence="3 4">
    <name type="scientific">Limnobacter profundi</name>
    <dbReference type="NCBI Taxonomy" id="2732163"/>
    <lineage>
        <taxon>Bacteria</taxon>
        <taxon>Pseudomonadati</taxon>
        <taxon>Pseudomonadota</taxon>
        <taxon>Betaproteobacteria</taxon>
        <taxon>Burkholderiales</taxon>
        <taxon>Burkholderiaceae</taxon>
        <taxon>Limnobacter</taxon>
    </lineage>
</organism>
<dbReference type="Proteomes" id="UP000501130">
    <property type="component" value="Chromosome"/>
</dbReference>
<dbReference type="EMBL" id="CP053084">
    <property type="protein sequence ID" value="QJR29487.1"/>
    <property type="molecule type" value="Genomic_DNA"/>
</dbReference>
<protein>
    <recommendedName>
        <fullName evidence="1">UPF0225 protein HKT17_07060</fullName>
    </recommendedName>
</protein>
<dbReference type="InterPro" id="IPR048469">
    <property type="entry name" value="YchJ-like_M"/>
</dbReference>
<dbReference type="SUPFAM" id="SSF54427">
    <property type="entry name" value="NTF2-like"/>
    <property type="match status" value="1"/>
</dbReference>
<gene>
    <name evidence="3" type="ORF">HKT17_07060</name>
</gene>
<sequence>MVQKNKIQPCPCGNGVYQACCQPFHLHTGLAPTAEALMRSRYSAYALGLSDYVLSTWHISTRPKQLDLQQELAQGKWLGLNVKGHWPLGNKAEVEFVARYKPNNGPASRLHERSRFVQENGHWYYVDGDLF</sequence>
<dbReference type="RefSeq" id="WP_168426963.1">
    <property type="nucleotide sequence ID" value="NZ_CP053084.1"/>
</dbReference>
<dbReference type="Gene3D" id="3.10.450.50">
    <property type="match status" value="1"/>
</dbReference>
<evidence type="ECO:0000259" key="2">
    <source>
        <dbReference type="Pfam" id="PF17775"/>
    </source>
</evidence>
<accession>A0ABX6N521</accession>
<dbReference type="PANTHER" id="PTHR33747">
    <property type="entry name" value="UPF0225 PROTEIN SCO1677"/>
    <property type="match status" value="1"/>
</dbReference>
<reference evidence="3 4" key="1">
    <citation type="submission" date="2020-05" db="EMBL/GenBank/DDBJ databases">
        <title>Compete genome of Limnobacter sp. SAORIC-580.</title>
        <authorList>
            <person name="Song J."/>
            <person name="Cho J.-C."/>
        </authorList>
    </citation>
    <scope>NUCLEOTIDE SEQUENCE [LARGE SCALE GENOMIC DNA]</scope>
    <source>
        <strain evidence="3 4">SAORIC-580</strain>
    </source>
</reference>
<keyword evidence="4" id="KW-1185">Reference proteome</keyword>
<evidence type="ECO:0000313" key="4">
    <source>
        <dbReference type="Proteomes" id="UP000501130"/>
    </source>
</evidence>
<proteinExistence type="inferred from homology"/>
<evidence type="ECO:0000256" key="1">
    <source>
        <dbReference type="HAMAP-Rule" id="MF_00612"/>
    </source>
</evidence>
<dbReference type="InterPro" id="IPR032710">
    <property type="entry name" value="NTF2-like_dom_sf"/>
</dbReference>
<dbReference type="PANTHER" id="PTHR33747:SF1">
    <property type="entry name" value="ADENYLATE CYCLASE-ASSOCIATED CAP C-TERMINAL DOMAIN-CONTAINING PROTEIN"/>
    <property type="match status" value="1"/>
</dbReference>